<evidence type="ECO:0000313" key="1">
    <source>
        <dbReference type="EMBL" id="SNS13827.1"/>
    </source>
</evidence>
<dbReference type="AlphaFoldDB" id="A0A239C0Q8"/>
<keyword evidence="2" id="KW-1185">Reference proteome</keyword>
<accession>A0A239C0Q8</accession>
<organism evidence="1 2">
    <name type="scientific">Actinoplanes regularis</name>
    <dbReference type="NCBI Taxonomy" id="52697"/>
    <lineage>
        <taxon>Bacteria</taxon>
        <taxon>Bacillati</taxon>
        <taxon>Actinomycetota</taxon>
        <taxon>Actinomycetes</taxon>
        <taxon>Micromonosporales</taxon>
        <taxon>Micromonosporaceae</taxon>
        <taxon>Actinoplanes</taxon>
    </lineage>
</organism>
<dbReference type="Proteomes" id="UP000198415">
    <property type="component" value="Unassembled WGS sequence"/>
</dbReference>
<proteinExistence type="predicted"/>
<dbReference type="EMBL" id="FZNR01000010">
    <property type="protein sequence ID" value="SNS13827.1"/>
    <property type="molecule type" value="Genomic_DNA"/>
</dbReference>
<gene>
    <name evidence="1" type="ORF">SAMN06264365_110244</name>
</gene>
<dbReference type="InterPro" id="IPR029475">
    <property type="entry name" value="DUF6807"/>
</dbReference>
<dbReference type="Pfam" id="PF14100">
    <property type="entry name" value="DUF6807"/>
    <property type="match status" value="1"/>
</dbReference>
<protein>
    <submittedName>
        <fullName evidence="1">Methane oxygenase PmoA</fullName>
    </submittedName>
</protein>
<reference evidence="1 2" key="1">
    <citation type="submission" date="2017-06" db="EMBL/GenBank/DDBJ databases">
        <authorList>
            <person name="Kim H.J."/>
            <person name="Triplett B.A."/>
        </authorList>
    </citation>
    <scope>NUCLEOTIDE SEQUENCE [LARGE SCALE GENOMIC DNA]</scope>
    <source>
        <strain evidence="1 2">DSM 43151</strain>
    </source>
</reference>
<evidence type="ECO:0000313" key="2">
    <source>
        <dbReference type="Proteomes" id="UP000198415"/>
    </source>
</evidence>
<name>A0A239C0Q8_9ACTN</name>
<sequence>MTILLRNRPTRPEAPVTGDATAVLRLADRAVAEYAWRPDLPVALSPRPYLHPVRTLAGTTVTELMPDSHRHHLGVSVAVAEVDGANFWGGRTFIPGHGPAWLDNQGTQEHVRWVRRADTQLRHTLRWTSIDGRPLLTERRDLSCRLAGPDAWALSYGFTLTNATDRQLPIRSPAAHGRTGAGYGGFFWRAPAGDHRITCPDGTGVEAVHGRRAPWLSVTGDGWTLLFIAANPETRDDPWFVRTRDYLGIGSALTWEQPLLLAPGATLTRRVVTVIADGAVDVDQAAAYTAELAS</sequence>